<feature type="region of interest" description="Disordered" evidence="1">
    <location>
        <begin position="1"/>
        <end position="71"/>
    </location>
</feature>
<evidence type="ECO:0000313" key="3">
    <source>
        <dbReference type="Proteomes" id="UP001396334"/>
    </source>
</evidence>
<accession>A0ABR2PII0</accession>
<organism evidence="2 3">
    <name type="scientific">Hibiscus sabdariffa</name>
    <name type="common">roselle</name>
    <dbReference type="NCBI Taxonomy" id="183260"/>
    <lineage>
        <taxon>Eukaryota</taxon>
        <taxon>Viridiplantae</taxon>
        <taxon>Streptophyta</taxon>
        <taxon>Embryophyta</taxon>
        <taxon>Tracheophyta</taxon>
        <taxon>Spermatophyta</taxon>
        <taxon>Magnoliopsida</taxon>
        <taxon>eudicotyledons</taxon>
        <taxon>Gunneridae</taxon>
        <taxon>Pentapetalae</taxon>
        <taxon>rosids</taxon>
        <taxon>malvids</taxon>
        <taxon>Malvales</taxon>
        <taxon>Malvaceae</taxon>
        <taxon>Malvoideae</taxon>
        <taxon>Hibiscus</taxon>
    </lineage>
</organism>
<sequence>MSNKSPIFPMPQPHHFNDYGFDPQIHHSQVLQQSRKHKKDTTSAIDGPLRFKLQKPFSKDDQSSQKKAKTKKHWWRNTLLFFGRSKWAPNGEKELDESGIHRAKAEAPRGSISGPVYMTETSGSTTPCRTTSGWNSGPLAGISSPYVCLKELNMEQQQYRASTSSLPIYLVT</sequence>
<proteinExistence type="predicted"/>
<protein>
    <submittedName>
        <fullName evidence="2">Uncharacterized protein</fullName>
    </submittedName>
</protein>
<feature type="region of interest" description="Disordered" evidence="1">
    <location>
        <begin position="111"/>
        <end position="132"/>
    </location>
</feature>
<dbReference type="PANTHER" id="PTHR35488">
    <property type="entry name" value="OS05G0358900 PROTEIN-RELATED"/>
    <property type="match status" value="1"/>
</dbReference>
<dbReference type="Proteomes" id="UP001396334">
    <property type="component" value="Unassembled WGS sequence"/>
</dbReference>
<evidence type="ECO:0000313" key="2">
    <source>
        <dbReference type="EMBL" id="KAK8988210.1"/>
    </source>
</evidence>
<keyword evidence="3" id="KW-1185">Reference proteome</keyword>
<name>A0ABR2PII0_9ROSI</name>
<comment type="caution">
    <text evidence="2">The sequence shown here is derived from an EMBL/GenBank/DDBJ whole genome shotgun (WGS) entry which is preliminary data.</text>
</comment>
<evidence type="ECO:0000256" key="1">
    <source>
        <dbReference type="SAM" id="MobiDB-lite"/>
    </source>
</evidence>
<gene>
    <name evidence="2" type="ORF">V6N11_065806</name>
</gene>
<dbReference type="PANTHER" id="PTHR35488:SF2">
    <property type="entry name" value="OS05G0358900 PROTEIN"/>
    <property type="match status" value="1"/>
</dbReference>
<reference evidence="2 3" key="1">
    <citation type="journal article" date="2024" name="G3 (Bethesda)">
        <title>Genome assembly of Hibiscus sabdariffa L. provides insights into metabolisms of medicinal natural products.</title>
        <authorList>
            <person name="Kim T."/>
        </authorList>
    </citation>
    <scope>NUCLEOTIDE SEQUENCE [LARGE SCALE GENOMIC DNA]</scope>
    <source>
        <strain evidence="2">TK-2024</strain>
        <tissue evidence="2">Old leaves</tissue>
    </source>
</reference>
<feature type="compositionally biased region" description="Polar residues" evidence="1">
    <location>
        <begin position="119"/>
        <end position="132"/>
    </location>
</feature>
<dbReference type="EMBL" id="JBBPBN010000059">
    <property type="protein sequence ID" value="KAK8988210.1"/>
    <property type="molecule type" value="Genomic_DNA"/>
</dbReference>